<dbReference type="Gene3D" id="3.40.1550.10">
    <property type="entry name" value="CheC-like"/>
    <property type="match status" value="1"/>
</dbReference>
<feature type="domain" description="Chemotaxis phosphatase CheX-like" evidence="2">
    <location>
        <begin position="52"/>
        <end position="139"/>
    </location>
</feature>
<keyword evidence="4" id="KW-1185">Reference proteome</keyword>
<keyword evidence="1" id="KW-0145">Chemotaxis</keyword>
<accession>A0A7W5DUY3</accession>
<comment type="caution">
    <text evidence="3">The sequence shown here is derived from an EMBL/GenBank/DDBJ whole genome shotgun (WGS) entry which is preliminary data.</text>
</comment>
<dbReference type="InterPro" id="IPR028051">
    <property type="entry name" value="CheX-like_dom"/>
</dbReference>
<organism evidence="3 4">
    <name type="scientific">Aporhodopirellula rubra</name>
    <dbReference type="NCBI Taxonomy" id="980271"/>
    <lineage>
        <taxon>Bacteria</taxon>
        <taxon>Pseudomonadati</taxon>
        <taxon>Planctomycetota</taxon>
        <taxon>Planctomycetia</taxon>
        <taxon>Pirellulales</taxon>
        <taxon>Pirellulaceae</taxon>
        <taxon>Aporhodopirellula</taxon>
    </lineage>
</organism>
<name>A0A7W5DUY3_9BACT</name>
<evidence type="ECO:0000259" key="2">
    <source>
        <dbReference type="Pfam" id="PF13690"/>
    </source>
</evidence>
<evidence type="ECO:0000256" key="1">
    <source>
        <dbReference type="ARBA" id="ARBA00022500"/>
    </source>
</evidence>
<sequence length="167" mass="18029">MNTDQMTIEQSVTHAIDASMRNTLRKMLATDADSIQTCSANQSMVCVEDDVISVTIQWSGKLAGSITLAIDDNSARAWTNGLLGENHDFNEQDLVDAVQELANLVIGGAKSNLEDFDLTMSLPVVRRTDGRSLTAFATANGIDMHFMHGAIHVAVFATLSECLLAID</sequence>
<dbReference type="InterPro" id="IPR028976">
    <property type="entry name" value="CheC-like_sf"/>
</dbReference>
<dbReference type="GO" id="GO:0006935">
    <property type="term" value="P:chemotaxis"/>
    <property type="evidence" value="ECO:0007669"/>
    <property type="project" value="UniProtKB-KW"/>
</dbReference>
<evidence type="ECO:0000313" key="4">
    <source>
        <dbReference type="Proteomes" id="UP000536179"/>
    </source>
</evidence>
<evidence type="ECO:0000313" key="3">
    <source>
        <dbReference type="EMBL" id="MBB3204860.1"/>
    </source>
</evidence>
<gene>
    <name evidence="3" type="ORF">FHS27_000627</name>
</gene>
<dbReference type="Pfam" id="PF13690">
    <property type="entry name" value="CheX"/>
    <property type="match status" value="1"/>
</dbReference>
<reference evidence="3 4" key="1">
    <citation type="submission" date="2020-08" db="EMBL/GenBank/DDBJ databases">
        <title>Genomic Encyclopedia of Type Strains, Phase III (KMG-III): the genomes of soil and plant-associated and newly described type strains.</title>
        <authorList>
            <person name="Whitman W."/>
        </authorList>
    </citation>
    <scope>NUCLEOTIDE SEQUENCE [LARGE SCALE GENOMIC DNA]</scope>
    <source>
        <strain evidence="3 4">CECT 8075</strain>
    </source>
</reference>
<proteinExistence type="predicted"/>
<dbReference type="AlphaFoldDB" id="A0A7W5DUY3"/>
<dbReference type="EMBL" id="JACHXU010000002">
    <property type="protein sequence ID" value="MBB3204860.1"/>
    <property type="molecule type" value="Genomic_DNA"/>
</dbReference>
<dbReference type="Proteomes" id="UP000536179">
    <property type="component" value="Unassembled WGS sequence"/>
</dbReference>
<dbReference type="RefSeq" id="WP_184301554.1">
    <property type="nucleotide sequence ID" value="NZ_JACHXU010000002.1"/>
</dbReference>
<protein>
    <submittedName>
        <fullName evidence="3">Chemotaxis protein CheX</fullName>
    </submittedName>
</protein>
<dbReference type="SUPFAM" id="SSF103039">
    <property type="entry name" value="CheC-like"/>
    <property type="match status" value="1"/>
</dbReference>